<name>A0A2N8ZDR5_9VIBR</name>
<organism evidence="1 2">
    <name type="scientific">Vibrio tapetis subsp. tapetis</name>
    <dbReference type="NCBI Taxonomy" id="1671868"/>
    <lineage>
        <taxon>Bacteria</taxon>
        <taxon>Pseudomonadati</taxon>
        <taxon>Pseudomonadota</taxon>
        <taxon>Gammaproteobacteria</taxon>
        <taxon>Vibrionales</taxon>
        <taxon>Vibrionaceae</taxon>
        <taxon>Vibrio</taxon>
    </lineage>
</organism>
<evidence type="ECO:0000313" key="1">
    <source>
        <dbReference type="EMBL" id="SON50059.1"/>
    </source>
</evidence>
<dbReference type="KEGG" id="vta:A2080"/>
<dbReference type="EMBL" id="LT960611">
    <property type="protein sequence ID" value="SON50059.1"/>
    <property type="molecule type" value="Genomic_DNA"/>
</dbReference>
<dbReference type="Proteomes" id="UP000235828">
    <property type="component" value="Chromosome A"/>
</dbReference>
<sequence length="54" mass="5912">MGSTGYSAVTIWIFDEINVLFSIASEKASDYGLEFEDAALSIILKIKTTKPPND</sequence>
<reference evidence="1 2" key="1">
    <citation type="submission" date="2017-10" db="EMBL/GenBank/DDBJ databases">
        <authorList>
            <person name="Banno H."/>
            <person name="Chua N.-H."/>
        </authorList>
    </citation>
    <scope>NUCLEOTIDE SEQUENCE [LARGE SCALE GENOMIC DNA]</scope>
    <source>
        <strain evidence="1">Vibrio tapetis CECT4600</strain>
    </source>
</reference>
<proteinExistence type="predicted"/>
<evidence type="ECO:0000313" key="2">
    <source>
        <dbReference type="Proteomes" id="UP000235828"/>
    </source>
</evidence>
<protein>
    <submittedName>
        <fullName evidence="1">Uncharacterized protein</fullName>
    </submittedName>
</protein>
<keyword evidence="2" id="KW-1185">Reference proteome</keyword>
<accession>A0A2N8ZDR5</accession>
<gene>
    <name evidence="1" type="ORF">VTAP4600_A2080</name>
</gene>
<dbReference type="AlphaFoldDB" id="A0A2N8ZDR5"/>